<dbReference type="Pfam" id="PF01027">
    <property type="entry name" value="Bax1-I"/>
    <property type="match status" value="1"/>
</dbReference>
<sequence length="268" mass="31355">MFLFLFFYFIIYMLWIMIMNNEQIKDDSFKTTNDVFVRRNSFLGYTLLWFAFCMAISFGTAFVCTLYMEKIAGYFANNVIGWIIGGILTIILLFVYMFLGPRMHIGVSIPMVMIIMMGFGLFALSIPLYYAKETMVWWKLYLVLFLPAGFMFIMGTLAATNKVDLSKIWIPIIVVVVTMLILGIVSWFVFSSYIVALISALGVLLMALYMGFDWYFISKYNKVYNNFMDDEETKKEMIKLSLFFGFKLAYDYIYCVLYLIRLLSNMKN</sequence>
<dbReference type="EMBL" id="AP009608">
    <property type="protein sequence ID" value="BAH69927.1"/>
    <property type="molecule type" value="Genomic_DNA"/>
</dbReference>
<reference evidence="6 7" key="1">
    <citation type="journal article" date="2009" name="Curr. Microbiol.">
        <title>Molecular cloning and expression of a novel cholinephosphotransferase involved in glycoglycerophospholipid biosynthesis of Mycoplasma fermentans.</title>
        <authorList>
            <person name="Ishida N."/>
            <person name="Irikura D."/>
            <person name="Matsuda K."/>
            <person name="Sato S."/>
            <person name="Asano K."/>
        </authorList>
    </citation>
    <scope>NUCLEOTIDE SEQUENCE [LARGE SCALE GENOMIC DNA]</scope>
    <source>
        <strain evidence="7">ATCC 19989 / NBRC 14854 / NCTC 10117 / PG18</strain>
    </source>
</reference>
<feature type="transmembrane region" description="Helical" evidence="5">
    <location>
        <begin position="111"/>
        <end position="130"/>
    </location>
</feature>
<name>C4XFK5_MYCFP</name>
<feature type="transmembrane region" description="Helical" evidence="5">
    <location>
        <begin position="80"/>
        <end position="99"/>
    </location>
</feature>
<feature type="transmembrane region" description="Helical" evidence="5">
    <location>
        <begin position="6"/>
        <end position="21"/>
    </location>
</feature>
<dbReference type="GO" id="GO:0016020">
    <property type="term" value="C:membrane"/>
    <property type="evidence" value="ECO:0007669"/>
    <property type="project" value="UniProtKB-SubCell"/>
</dbReference>
<feature type="transmembrane region" description="Helical" evidence="5">
    <location>
        <begin position="169"/>
        <end position="190"/>
    </location>
</feature>
<organism evidence="6 7">
    <name type="scientific">Mycoplasmopsis fermentans (strain ATCC 19989 / NBRC 14854 / NCTC 10117 / PG18)</name>
    <name type="common">Mycoplasma fermentans</name>
    <dbReference type="NCBI Taxonomy" id="496833"/>
    <lineage>
        <taxon>Bacteria</taxon>
        <taxon>Bacillati</taxon>
        <taxon>Mycoplasmatota</taxon>
        <taxon>Mycoplasmoidales</taxon>
        <taxon>Metamycoplasmataceae</taxon>
        <taxon>Mycoplasmopsis</taxon>
    </lineage>
</organism>
<accession>C4XFK5</accession>
<keyword evidence="7" id="KW-1185">Reference proteome</keyword>
<keyword evidence="4 5" id="KW-0472">Membrane</keyword>
<evidence type="ECO:0000313" key="7">
    <source>
        <dbReference type="Proteomes" id="UP000006810"/>
    </source>
</evidence>
<feature type="transmembrane region" description="Helical" evidence="5">
    <location>
        <begin position="238"/>
        <end position="260"/>
    </location>
</feature>
<feature type="transmembrane region" description="Helical" evidence="5">
    <location>
        <begin position="42"/>
        <end position="68"/>
    </location>
</feature>
<evidence type="ECO:0000256" key="1">
    <source>
        <dbReference type="ARBA" id="ARBA00004141"/>
    </source>
</evidence>
<keyword evidence="3 5" id="KW-1133">Transmembrane helix</keyword>
<comment type="subcellular location">
    <subcellularLocation>
        <location evidence="1">Membrane</location>
        <topology evidence="1">Multi-pass membrane protein</topology>
    </subcellularLocation>
</comment>
<feature type="transmembrane region" description="Helical" evidence="5">
    <location>
        <begin position="136"/>
        <end position="157"/>
    </location>
</feature>
<evidence type="ECO:0000313" key="6">
    <source>
        <dbReference type="EMBL" id="BAH69927.1"/>
    </source>
</evidence>
<dbReference type="HOGENOM" id="CLU_1110467_0_0_14"/>
<proteinExistence type="predicted"/>
<dbReference type="Proteomes" id="UP000006810">
    <property type="component" value="Chromosome"/>
</dbReference>
<protein>
    <recommendedName>
        <fullName evidence="8">Inhibitor of apoptosis-promoting Bax1</fullName>
    </recommendedName>
</protein>
<dbReference type="KEGG" id="mfp:MBIO_0662"/>
<evidence type="ECO:0000256" key="5">
    <source>
        <dbReference type="SAM" id="Phobius"/>
    </source>
</evidence>
<evidence type="ECO:0008006" key="8">
    <source>
        <dbReference type="Google" id="ProtNLM"/>
    </source>
</evidence>
<evidence type="ECO:0000256" key="3">
    <source>
        <dbReference type="ARBA" id="ARBA00022989"/>
    </source>
</evidence>
<dbReference type="eggNOG" id="ENOG5032EUD">
    <property type="taxonomic scope" value="Bacteria"/>
</dbReference>
<evidence type="ECO:0000256" key="4">
    <source>
        <dbReference type="ARBA" id="ARBA00023136"/>
    </source>
</evidence>
<keyword evidence="2 5" id="KW-0812">Transmembrane</keyword>
<dbReference type="InterPro" id="IPR006214">
    <property type="entry name" value="Bax_inhibitor_1-related"/>
</dbReference>
<dbReference type="NCBIfam" id="NF045951">
    <property type="entry name" value="MAG0110_fam"/>
    <property type="match status" value="1"/>
</dbReference>
<dbReference type="PATRIC" id="fig|496833.3.peg.254"/>
<gene>
    <name evidence="6" type="ordered locus">MBIO_0662</name>
</gene>
<dbReference type="AlphaFoldDB" id="C4XFK5"/>
<feature type="transmembrane region" description="Helical" evidence="5">
    <location>
        <begin position="196"/>
        <end position="217"/>
    </location>
</feature>
<evidence type="ECO:0000256" key="2">
    <source>
        <dbReference type="ARBA" id="ARBA00022692"/>
    </source>
</evidence>